<accession>A0A5R8QDK6</accession>
<dbReference type="InterPro" id="IPR001509">
    <property type="entry name" value="Epimerase_deHydtase"/>
</dbReference>
<keyword evidence="7" id="KW-0520">NAD</keyword>
<keyword evidence="8" id="KW-0299">Galactose metabolism</keyword>
<comment type="cofactor">
    <cofactor evidence="2">
        <name>NAD(+)</name>
        <dbReference type="ChEBI" id="CHEBI:57540"/>
    </cofactor>
</comment>
<dbReference type="Gene3D" id="3.40.50.720">
    <property type="entry name" value="NAD(P)-binding Rossmann-like Domain"/>
    <property type="match status" value="1"/>
</dbReference>
<comment type="catalytic activity">
    <reaction evidence="1">
        <text>UDP-alpha-D-glucose = UDP-alpha-D-galactose</text>
        <dbReference type="Rhea" id="RHEA:22168"/>
        <dbReference type="ChEBI" id="CHEBI:58885"/>
        <dbReference type="ChEBI" id="CHEBI:66914"/>
        <dbReference type="EC" id="5.1.3.2"/>
    </reaction>
</comment>
<keyword evidence="8" id="KW-0119">Carbohydrate metabolism</keyword>
<evidence type="ECO:0000256" key="11">
    <source>
        <dbReference type="ARBA" id="ARBA00033067"/>
    </source>
</evidence>
<evidence type="ECO:0000256" key="6">
    <source>
        <dbReference type="ARBA" id="ARBA00018569"/>
    </source>
</evidence>
<evidence type="ECO:0000256" key="5">
    <source>
        <dbReference type="ARBA" id="ARBA00013189"/>
    </source>
</evidence>
<evidence type="ECO:0000256" key="3">
    <source>
        <dbReference type="ARBA" id="ARBA00004947"/>
    </source>
</evidence>
<gene>
    <name evidence="13" type="ORF">FEZ08_04350</name>
</gene>
<reference evidence="13 14" key="1">
    <citation type="submission" date="2019-05" db="EMBL/GenBank/DDBJ databases">
        <title>Culicoidintestinum kansasii gen. nov., sp. nov. from the gastrointestinal tract of the biting midge, Culicoides sonorensis.</title>
        <authorList>
            <person name="Neupane S."/>
            <person name="Ghosh A."/>
            <person name="Gunther S."/>
            <person name="Martin K."/>
            <person name="Zurek L."/>
        </authorList>
    </citation>
    <scope>NUCLEOTIDE SEQUENCE [LARGE SCALE GENOMIC DNA]</scope>
    <source>
        <strain evidence="13 14">CS-1</strain>
    </source>
</reference>
<comment type="pathway">
    <text evidence="3">Carbohydrate metabolism; galactose metabolism.</text>
</comment>
<keyword evidence="9" id="KW-0413">Isomerase</keyword>
<dbReference type="EMBL" id="VBWP01000003">
    <property type="protein sequence ID" value="TLG75284.1"/>
    <property type="molecule type" value="Genomic_DNA"/>
</dbReference>
<dbReference type="InterPro" id="IPR036291">
    <property type="entry name" value="NAD(P)-bd_dom_sf"/>
</dbReference>
<dbReference type="Pfam" id="PF01370">
    <property type="entry name" value="Epimerase"/>
    <property type="match status" value="1"/>
</dbReference>
<evidence type="ECO:0000256" key="9">
    <source>
        <dbReference type="ARBA" id="ARBA00023235"/>
    </source>
</evidence>
<protein>
    <recommendedName>
        <fullName evidence="6">UDP-glucose 4-epimerase</fullName>
        <ecNumber evidence="5">5.1.3.2</ecNumber>
    </recommendedName>
    <alternativeName>
        <fullName evidence="11">Galactowaldenase</fullName>
    </alternativeName>
    <alternativeName>
        <fullName evidence="10">UDP-galactose 4-epimerase</fullName>
    </alternativeName>
</protein>
<proteinExistence type="inferred from homology"/>
<evidence type="ECO:0000256" key="2">
    <source>
        <dbReference type="ARBA" id="ARBA00001911"/>
    </source>
</evidence>
<evidence type="ECO:0000259" key="12">
    <source>
        <dbReference type="Pfam" id="PF01370"/>
    </source>
</evidence>
<dbReference type="SUPFAM" id="SSF51735">
    <property type="entry name" value="NAD(P)-binding Rossmann-fold domains"/>
    <property type="match status" value="1"/>
</dbReference>
<dbReference type="PANTHER" id="PTHR43725">
    <property type="entry name" value="UDP-GLUCOSE 4-EPIMERASE"/>
    <property type="match status" value="1"/>
</dbReference>
<dbReference type="PANTHER" id="PTHR43725:SF47">
    <property type="entry name" value="UDP-GLUCOSE 4-EPIMERASE"/>
    <property type="match status" value="1"/>
</dbReference>
<name>A0A5R8QDK6_9FIRM</name>
<organism evidence="13 14">
    <name type="scientific">Culicoidibacter larvae</name>
    <dbReference type="NCBI Taxonomy" id="2579976"/>
    <lineage>
        <taxon>Bacteria</taxon>
        <taxon>Bacillati</taxon>
        <taxon>Bacillota</taxon>
        <taxon>Culicoidibacteria</taxon>
        <taxon>Culicoidibacterales</taxon>
        <taxon>Culicoidibacteraceae</taxon>
        <taxon>Culicoidibacter</taxon>
    </lineage>
</organism>
<keyword evidence="14" id="KW-1185">Reference proteome</keyword>
<evidence type="ECO:0000313" key="14">
    <source>
        <dbReference type="Proteomes" id="UP000306912"/>
    </source>
</evidence>
<feature type="domain" description="NAD-dependent epimerase/dehydratase" evidence="12">
    <location>
        <begin position="4"/>
        <end position="161"/>
    </location>
</feature>
<dbReference type="InParanoid" id="A0A5R8QDK6"/>
<dbReference type="GO" id="GO:0003978">
    <property type="term" value="F:UDP-glucose 4-epimerase activity"/>
    <property type="evidence" value="ECO:0007669"/>
    <property type="project" value="UniProtKB-EC"/>
</dbReference>
<dbReference type="EC" id="5.1.3.2" evidence="5"/>
<evidence type="ECO:0000256" key="10">
    <source>
        <dbReference type="ARBA" id="ARBA00031367"/>
    </source>
</evidence>
<dbReference type="Proteomes" id="UP000306912">
    <property type="component" value="Unassembled WGS sequence"/>
</dbReference>
<dbReference type="GO" id="GO:0006012">
    <property type="term" value="P:galactose metabolic process"/>
    <property type="evidence" value="ECO:0007669"/>
    <property type="project" value="UniProtKB-KW"/>
</dbReference>
<evidence type="ECO:0000256" key="7">
    <source>
        <dbReference type="ARBA" id="ARBA00023027"/>
    </source>
</evidence>
<dbReference type="RefSeq" id="WP_138190505.1">
    <property type="nucleotide sequence ID" value="NZ_VBWP01000003.1"/>
</dbReference>
<dbReference type="OrthoDB" id="9809586at2"/>
<evidence type="ECO:0000313" key="13">
    <source>
        <dbReference type="EMBL" id="TLG75284.1"/>
    </source>
</evidence>
<evidence type="ECO:0000256" key="8">
    <source>
        <dbReference type="ARBA" id="ARBA00023144"/>
    </source>
</evidence>
<sequence>MKVLFFGGTRFFGVHAVNYLLAAGHDVTIATRGLTADSFGTAVNRLVIDRNNRQQLAQVLGEKYFDVIVDNLAYSSNDVRNLLDAIQPARYVITSTMSVYRDLHLETTEADYDPLSHDLIWCERDTFTYDEVKRQAEAALFQKYAATRSVAVRYPYVIGNDDYTKRLYFYVEHVIKQQAMFVDSLDVQFAFVSADEAGQFLSFLATADFVGPINGASFGTITLGEIISYVEQKCGKAVVLDEAGDGAPYNGTPSYSLPANLAKEIGFAFSEVGDWIYGLLDELIEQVQKDL</sequence>
<comment type="similarity">
    <text evidence="4">Belongs to the NAD(P)-dependent epimerase/dehydratase family.</text>
</comment>
<dbReference type="GO" id="GO:0005829">
    <property type="term" value="C:cytosol"/>
    <property type="evidence" value="ECO:0007669"/>
    <property type="project" value="TreeGrafter"/>
</dbReference>
<dbReference type="AlphaFoldDB" id="A0A5R8QDK6"/>
<comment type="caution">
    <text evidence="13">The sequence shown here is derived from an EMBL/GenBank/DDBJ whole genome shotgun (WGS) entry which is preliminary data.</text>
</comment>
<evidence type="ECO:0000256" key="1">
    <source>
        <dbReference type="ARBA" id="ARBA00000083"/>
    </source>
</evidence>
<evidence type="ECO:0000256" key="4">
    <source>
        <dbReference type="ARBA" id="ARBA00007637"/>
    </source>
</evidence>